<keyword evidence="4 7" id="KW-0472">Membrane</keyword>
<evidence type="ECO:0000256" key="4">
    <source>
        <dbReference type="ARBA" id="ARBA00023136"/>
    </source>
</evidence>
<comment type="caution">
    <text evidence="9">The sequence shown here is derived from an EMBL/GenBank/DDBJ whole genome shotgun (WGS) entry which is preliminary data.</text>
</comment>
<dbReference type="Proteomes" id="UP000481858">
    <property type="component" value="Unassembled WGS sequence"/>
</dbReference>
<feature type="transmembrane region" description="Helical" evidence="7">
    <location>
        <begin position="107"/>
        <end position="130"/>
    </location>
</feature>
<dbReference type="OrthoDB" id="5393606at2759"/>
<feature type="transmembrane region" description="Helical" evidence="7">
    <location>
        <begin position="12"/>
        <end position="30"/>
    </location>
</feature>
<evidence type="ECO:0000259" key="8">
    <source>
        <dbReference type="Pfam" id="PF20684"/>
    </source>
</evidence>
<feature type="region of interest" description="Disordered" evidence="6">
    <location>
        <begin position="328"/>
        <end position="400"/>
    </location>
</feature>
<evidence type="ECO:0000256" key="1">
    <source>
        <dbReference type="ARBA" id="ARBA00004141"/>
    </source>
</evidence>
<feature type="domain" description="Rhodopsin" evidence="8">
    <location>
        <begin position="27"/>
        <end position="292"/>
    </location>
</feature>
<dbReference type="PANTHER" id="PTHR33048:SF157">
    <property type="entry name" value="INTEGRAL MEMBRANE PROTEIN"/>
    <property type="match status" value="1"/>
</dbReference>
<name>A0A7C8J3Q2_9PEZI</name>
<feature type="transmembrane region" description="Helical" evidence="7">
    <location>
        <begin position="224"/>
        <end position="249"/>
    </location>
</feature>
<comment type="similarity">
    <text evidence="5">Belongs to the SAT4 family.</text>
</comment>
<feature type="transmembrane region" description="Helical" evidence="7">
    <location>
        <begin position="142"/>
        <end position="165"/>
    </location>
</feature>
<organism evidence="9 10">
    <name type="scientific">Xylaria multiplex</name>
    <dbReference type="NCBI Taxonomy" id="323545"/>
    <lineage>
        <taxon>Eukaryota</taxon>
        <taxon>Fungi</taxon>
        <taxon>Dikarya</taxon>
        <taxon>Ascomycota</taxon>
        <taxon>Pezizomycotina</taxon>
        <taxon>Sordariomycetes</taxon>
        <taxon>Xylariomycetidae</taxon>
        <taxon>Xylariales</taxon>
        <taxon>Xylariaceae</taxon>
        <taxon>Xylaria</taxon>
    </lineage>
</organism>
<evidence type="ECO:0000256" key="6">
    <source>
        <dbReference type="SAM" id="MobiDB-lite"/>
    </source>
</evidence>
<gene>
    <name evidence="9" type="ORF">GQX73_g291</name>
</gene>
<accession>A0A7C8J3Q2</accession>
<protein>
    <recommendedName>
        <fullName evidence="8">Rhodopsin domain-containing protein</fullName>
    </recommendedName>
</protein>
<dbReference type="InterPro" id="IPR049326">
    <property type="entry name" value="Rhodopsin_dom_fungi"/>
</dbReference>
<dbReference type="Pfam" id="PF20684">
    <property type="entry name" value="Fung_rhodopsin"/>
    <property type="match status" value="1"/>
</dbReference>
<evidence type="ECO:0000256" key="5">
    <source>
        <dbReference type="ARBA" id="ARBA00038359"/>
    </source>
</evidence>
<reference evidence="9 10" key="1">
    <citation type="submission" date="2019-12" db="EMBL/GenBank/DDBJ databases">
        <title>Draft genome sequence of the ascomycete Xylaria multiplex DSM 110363.</title>
        <authorList>
            <person name="Buettner E."/>
            <person name="Kellner H."/>
        </authorList>
    </citation>
    <scope>NUCLEOTIDE SEQUENCE [LARGE SCALE GENOMIC DNA]</scope>
    <source>
        <strain evidence="9 10">DSM 110363</strain>
    </source>
</reference>
<sequence>MSSVGTDQSAIAVGFSFPIIDGILIALRFYTRRHTNSDLQIDDWLCIPAWVRSSVYVFNKVNTDAESKLSVTGCCAALLAGVFKNAFEEAEFHDPAHRTEQERVIAQVTAALVILWMGANFCIKLIMLFFYRRIFVGRLFNIFNKGLIGLSFVWFVYAIASWLFYCGTNFEPNFQGGWAVCPLWGFKIQLGVFVLDSFIDFCLILLPIPFVWRLQLDFKRKICVTVIFILGGFAFVAGLNNTIIQLVYLTEPELIQNGGGANFFQGSSLLFSNWPAIEIGVGLLASNLPHLSFRVGRSIGRALPTAIRISLDSLRHAAAAISLSSIRRSSPRGTNNASGDHPHTAKADSARSLRYDIESEGRWEEATNKPKSIGQGSEAQNSESIELVDREAHIKNMPDV</sequence>
<feature type="compositionally biased region" description="Basic and acidic residues" evidence="6">
    <location>
        <begin position="387"/>
        <end position="400"/>
    </location>
</feature>
<dbReference type="GO" id="GO:0016020">
    <property type="term" value="C:membrane"/>
    <property type="evidence" value="ECO:0007669"/>
    <property type="project" value="UniProtKB-SubCell"/>
</dbReference>
<feature type="compositionally biased region" description="Polar residues" evidence="6">
    <location>
        <begin position="374"/>
        <end position="384"/>
    </location>
</feature>
<dbReference type="InParanoid" id="A0A7C8J3Q2"/>
<evidence type="ECO:0000256" key="2">
    <source>
        <dbReference type="ARBA" id="ARBA00022692"/>
    </source>
</evidence>
<feature type="compositionally biased region" description="Basic and acidic residues" evidence="6">
    <location>
        <begin position="340"/>
        <end position="368"/>
    </location>
</feature>
<evidence type="ECO:0000256" key="3">
    <source>
        <dbReference type="ARBA" id="ARBA00022989"/>
    </source>
</evidence>
<proteinExistence type="inferred from homology"/>
<keyword evidence="10" id="KW-1185">Reference proteome</keyword>
<evidence type="ECO:0000256" key="7">
    <source>
        <dbReference type="SAM" id="Phobius"/>
    </source>
</evidence>
<dbReference type="PANTHER" id="PTHR33048">
    <property type="entry name" value="PTH11-LIKE INTEGRAL MEMBRANE PROTEIN (AFU_ORTHOLOGUE AFUA_5G11245)"/>
    <property type="match status" value="1"/>
</dbReference>
<dbReference type="InterPro" id="IPR052337">
    <property type="entry name" value="SAT4-like"/>
</dbReference>
<dbReference type="EMBL" id="WUBL01000002">
    <property type="protein sequence ID" value="KAF2973162.1"/>
    <property type="molecule type" value="Genomic_DNA"/>
</dbReference>
<keyword evidence="3 7" id="KW-1133">Transmembrane helix</keyword>
<evidence type="ECO:0000313" key="9">
    <source>
        <dbReference type="EMBL" id="KAF2973162.1"/>
    </source>
</evidence>
<comment type="subcellular location">
    <subcellularLocation>
        <location evidence="1">Membrane</location>
        <topology evidence="1">Multi-pass membrane protein</topology>
    </subcellularLocation>
</comment>
<feature type="transmembrane region" description="Helical" evidence="7">
    <location>
        <begin position="188"/>
        <end position="212"/>
    </location>
</feature>
<keyword evidence="2 7" id="KW-0812">Transmembrane</keyword>
<dbReference type="AlphaFoldDB" id="A0A7C8J3Q2"/>
<evidence type="ECO:0000313" key="10">
    <source>
        <dbReference type="Proteomes" id="UP000481858"/>
    </source>
</evidence>